<organism evidence="1 2">
    <name type="scientific">Thalassospira marina</name>
    <dbReference type="NCBI Taxonomy" id="2048283"/>
    <lineage>
        <taxon>Bacteria</taxon>
        <taxon>Pseudomonadati</taxon>
        <taxon>Pseudomonadota</taxon>
        <taxon>Alphaproteobacteria</taxon>
        <taxon>Rhodospirillales</taxon>
        <taxon>Thalassospiraceae</taxon>
        <taxon>Thalassospira</taxon>
    </lineage>
</organism>
<proteinExistence type="predicted"/>
<name>A0A2N3KB48_9PROT</name>
<comment type="caution">
    <text evidence="1">The sequence shown here is derived from an EMBL/GenBank/DDBJ whole genome shotgun (WGS) entry which is preliminary data.</text>
</comment>
<evidence type="ECO:0000313" key="2">
    <source>
        <dbReference type="Proteomes" id="UP000233597"/>
    </source>
</evidence>
<sequence>MKKKLSDLTKIIMNNFDTSLKSANVPPLFFNSWEHCSSTRRDVFCHSVFLSILNDVIQALPNVSQTAVDVRLTSRSPDDGHIVKWQPDIVALTREGEGYCPVLYADFESPNSSDLRILAKDIEGYHRWLDNGGTQVPYILVVVLPDQTGGYWPLRYTGKTQYNSVVNGRNNELKELGPKKFWLDQFRQTLRKNPIDLSDISIINIGNGFPELLKISP</sequence>
<dbReference type="EMBL" id="NWTK01000029">
    <property type="protein sequence ID" value="PKR47726.1"/>
    <property type="molecule type" value="Genomic_DNA"/>
</dbReference>
<dbReference type="Proteomes" id="UP000233597">
    <property type="component" value="Unassembled WGS sequence"/>
</dbReference>
<dbReference type="OrthoDB" id="9842605at2"/>
<dbReference type="RefSeq" id="WP_101271781.1">
    <property type="nucleotide sequence ID" value="NZ_NWTK01000029.1"/>
</dbReference>
<reference evidence="1 2" key="1">
    <citation type="submission" date="2017-09" db="EMBL/GenBank/DDBJ databases">
        <title>Biodiversity and function of Thalassospira species in the particle-attached aromatic-hydrocarbon-degrading consortia from the surface seawater of the South China Sea.</title>
        <authorList>
            <person name="Dong C."/>
            <person name="Liu R."/>
            <person name="Shao Z."/>
        </authorList>
    </citation>
    <scope>NUCLEOTIDE SEQUENCE [LARGE SCALE GENOMIC DNA]</scope>
    <source>
        <strain evidence="1 2">CSC1P2</strain>
    </source>
</reference>
<dbReference type="AlphaFoldDB" id="A0A2N3KB48"/>
<evidence type="ECO:0000313" key="1">
    <source>
        <dbReference type="EMBL" id="PKR47726.1"/>
    </source>
</evidence>
<accession>A0A2N3KB48</accession>
<gene>
    <name evidence="1" type="ORF">COO20_25620</name>
</gene>
<protein>
    <submittedName>
        <fullName evidence="1">Uncharacterized protein</fullName>
    </submittedName>
</protein>